<organism evidence="2 3">
    <name type="scientific">Ancylostoma ceylanicum</name>
    <dbReference type="NCBI Taxonomy" id="53326"/>
    <lineage>
        <taxon>Eukaryota</taxon>
        <taxon>Metazoa</taxon>
        <taxon>Ecdysozoa</taxon>
        <taxon>Nematoda</taxon>
        <taxon>Chromadorea</taxon>
        <taxon>Rhabditida</taxon>
        <taxon>Rhabditina</taxon>
        <taxon>Rhabditomorpha</taxon>
        <taxon>Strongyloidea</taxon>
        <taxon>Ancylostomatidae</taxon>
        <taxon>Ancylostomatinae</taxon>
        <taxon>Ancylostoma</taxon>
    </lineage>
</organism>
<reference evidence="3" key="1">
    <citation type="journal article" date="2015" name="Nat. Genet.">
        <title>The genome and transcriptome of the zoonotic hookworm Ancylostoma ceylanicum identify infection-specific gene families.</title>
        <authorList>
            <person name="Schwarz E.M."/>
            <person name="Hu Y."/>
            <person name="Antoshechkin I."/>
            <person name="Miller M.M."/>
            <person name="Sternberg P.W."/>
            <person name="Aroian R.V."/>
        </authorList>
    </citation>
    <scope>NUCLEOTIDE SEQUENCE</scope>
    <source>
        <strain evidence="3">HY135</strain>
    </source>
</reference>
<evidence type="ECO:0000256" key="1">
    <source>
        <dbReference type="SAM" id="MobiDB-lite"/>
    </source>
</evidence>
<evidence type="ECO:0000313" key="2">
    <source>
        <dbReference type="EMBL" id="EYC28168.1"/>
    </source>
</evidence>
<name>A0A016VN34_9BILA</name>
<dbReference type="Proteomes" id="UP000024635">
    <property type="component" value="Unassembled WGS sequence"/>
</dbReference>
<comment type="caution">
    <text evidence="2">The sequence shown here is derived from an EMBL/GenBank/DDBJ whole genome shotgun (WGS) entry which is preliminary data.</text>
</comment>
<feature type="region of interest" description="Disordered" evidence="1">
    <location>
        <begin position="119"/>
        <end position="152"/>
    </location>
</feature>
<gene>
    <name evidence="2" type="primary">Acey_s0008.g367</name>
    <name evidence="2" type="ORF">Y032_0008g367</name>
</gene>
<evidence type="ECO:0000313" key="3">
    <source>
        <dbReference type="Proteomes" id="UP000024635"/>
    </source>
</evidence>
<accession>A0A016VN34</accession>
<proteinExistence type="predicted"/>
<sequence length="152" mass="16565">MSDQNANPTRTFQTVKINHNTSRSALLHGIYSSPGLLYHTTCSRFFFKSANAVTTPLTLSSYAAQSAQQLISDQCFITVSDRTSRSADRYDCGRNCGQSPSSWALPELQGTSITIATPAAATSTWRGRGNTQHPQRSPAPRRCCGRGSGYRD</sequence>
<protein>
    <submittedName>
        <fullName evidence="2">Uncharacterized protein</fullName>
    </submittedName>
</protein>
<keyword evidence="3" id="KW-1185">Reference proteome</keyword>
<dbReference type="AlphaFoldDB" id="A0A016VN34"/>
<dbReference type="EMBL" id="JARK01001344">
    <property type="protein sequence ID" value="EYC28168.1"/>
    <property type="molecule type" value="Genomic_DNA"/>
</dbReference>